<dbReference type="AlphaFoldDB" id="A0A2W5MXE0"/>
<evidence type="ECO:0000256" key="1">
    <source>
        <dbReference type="ARBA" id="ARBA00023125"/>
    </source>
</evidence>
<dbReference type="Gene3D" id="1.10.260.40">
    <property type="entry name" value="lambda repressor-like DNA-binding domains"/>
    <property type="match status" value="1"/>
</dbReference>
<dbReference type="GO" id="GO:0003700">
    <property type="term" value="F:DNA-binding transcription factor activity"/>
    <property type="evidence" value="ECO:0007669"/>
    <property type="project" value="TreeGrafter"/>
</dbReference>
<keyword evidence="1" id="KW-0238">DNA-binding</keyword>
<dbReference type="InterPro" id="IPR010982">
    <property type="entry name" value="Lambda_DNA-bd_dom_sf"/>
</dbReference>
<organism evidence="3 4">
    <name type="scientific">Rhodovulum sulfidophilum</name>
    <name type="common">Rhodobacter sulfidophilus</name>
    <dbReference type="NCBI Taxonomy" id="35806"/>
    <lineage>
        <taxon>Bacteria</taxon>
        <taxon>Pseudomonadati</taxon>
        <taxon>Pseudomonadota</taxon>
        <taxon>Alphaproteobacteria</taxon>
        <taxon>Rhodobacterales</taxon>
        <taxon>Paracoccaceae</taxon>
        <taxon>Rhodovulum</taxon>
    </lineage>
</organism>
<dbReference type="SMART" id="SM00530">
    <property type="entry name" value="HTH_XRE"/>
    <property type="match status" value="1"/>
</dbReference>
<gene>
    <name evidence="3" type="ORF">DI556_21640</name>
</gene>
<dbReference type="Pfam" id="PF01381">
    <property type="entry name" value="HTH_3"/>
    <property type="match status" value="1"/>
</dbReference>
<evidence type="ECO:0000313" key="3">
    <source>
        <dbReference type="EMBL" id="PZQ45941.1"/>
    </source>
</evidence>
<dbReference type="SUPFAM" id="SSF47413">
    <property type="entry name" value="lambda repressor-like DNA-binding domains"/>
    <property type="match status" value="1"/>
</dbReference>
<accession>A0A2W5MXE0</accession>
<feature type="domain" description="HTH cro/C1-type" evidence="2">
    <location>
        <begin position="15"/>
        <end position="69"/>
    </location>
</feature>
<sequence>MSSSEQSDGVFAERLKAARESRNMSQSELARKLQMVPSAIAHFEANRRKPSFANIRSIAKALNVSSDYLLGRAPSLEGATTVFRGEEKLTDEDREFIQQMINLRTQARKSDG</sequence>
<dbReference type="InterPro" id="IPR050807">
    <property type="entry name" value="TransReg_Diox_bact_type"/>
</dbReference>
<evidence type="ECO:0000313" key="4">
    <source>
        <dbReference type="Proteomes" id="UP000249185"/>
    </source>
</evidence>
<reference evidence="3 4" key="1">
    <citation type="submission" date="2017-08" db="EMBL/GenBank/DDBJ databases">
        <title>Infants hospitalized years apart are colonized by the same room-sourced microbial strains.</title>
        <authorList>
            <person name="Brooks B."/>
            <person name="Olm M.R."/>
            <person name="Firek B.A."/>
            <person name="Baker R."/>
            <person name="Thomas B.C."/>
            <person name="Morowitz M.J."/>
            <person name="Banfield J.F."/>
        </authorList>
    </citation>
    <scope>NUCLEOTIDE SEQUENCE [LARGE SCALE GENOMIC DNA]</scope>
    <source>
        <strain evidence="3">S2_005_002_R2_34</strain>
    </source>
</reference>
<comment type="caution">
    <text evidence="3">The sequence shown here is derived from an EMBL/GenBank/DDBJ whole genome shotgun (WGS) entry which is preliminary data.</text>
</comment>
<protein>
    <submittedName>
        <fullName evidence="3">XRE family transcriptional regulator</fullName>
    </submittedName>
</protein>
<dbReference type="InterPro" id="IPR001387">
    <property type="entry name" value="Cro/C1-type_HTH"/>
</dbReference>
<dbReference type="Proteomes" id="UP000249185">
    <property type="component" value="Unassembled WGS sequence"/>
</dbReference>
<dbReference type="GO" id="GO:0005829">
    <property type="term" value="C:cytosol"/>
    <property type="evidence" value="ECO:0007669"/>
    <property type="project" value="TreeGrafter"/>
</dbReference>
<dbReference type="PANTHER" id="PTHR46797">
    <property type="entry name" value="HTH-TYPE TRANSCRIPTIONAL REGULATOR"/>
    <property type="match status" value="1"/>
</dbReference>
<evidence type="ECO:0000259" key="2">
    <source>
        <dbReference type="PROSITE" id="PS50943"/>
    </source>
</evidence>
<name>A0A2W5MXE0_RHOSU</name>
<dbReference type="GO" id="GO:0003677">
    <property type="term" value="F:DNA binding"/>
    <property type="evidence" value="ECO:0007669"/>
    <property type="project" value="UniProtKB-KW"/>
</dbReference>
<dbReference type="PROSITE" id="PS50943">
    <property type="entry name" value="HTH_CROC1"/>
    <property type="match status" value="1"/>
</dbReference>
<dbReference type="CDD" id="cd00093">
    <property type="entry name" value="HTH_XRE"/>
    <property type="match status" value="1"/>
</dbReference>
<dbReference type="PANTHER" id="PTHR46797:SF24">
    <property type="entry name" value="DNA-BINDING PHAGE PROTEIN"/>
    <property type="match status" value="1"/>
</dbReference>
<proteinExistence type="predicted"/>
<dbReference type="EMBL" id="QFPW01000034">
    <property type="protein sequence ID" value="PZQ45941.1"/>
    <property type="molecule type" value="Genomic_DNA"/>
</dbReference>